<evidence type="ECO:0000313" key="4">
    <source>
        <dbReference type="Proteomes" id="UP000198882"/>
    </source>
</evidence>
<evidence type="ECO:0000313" key="3">
    <source>
        <dbReference type="EMBL" id="SDK71824.1"/>
    </source>
</evidence>
<dbReference type="STRING" id="1095776.SAMN04515672_3782"/>
<evidence type="ECO:0000256" key="1">
    <source>
        <dbReference type="SAM" id="MobiDB-lite"/>
    </source>
</evidence>
<proteinExistence type="predicted"/>
<dbReference type="EMBL" id="FNFE01000006">
    <property type="protein sequence ID" value="SDK71824.1"/>
    <property type="molecule type" value="Genomic_DNA"/>
</dbReference>
<name>A0A1G9E6T4_9EURY</name>
<keyword evidence="4" id="KW-1185">Reference proteome</keyword>
<protein>
    <recommendedName>
        <fullName evidence="2">DUF8152 domain-containing protein</fullName>
    </recommendedName>
</protein>
<dbReference type="Proteomes" id="UP000198882">
    <property type="component" value="Unassembled WGS sequence"/>
</dbReference>
<evidence type="ECO:0000259" key="2">
    <source>
        <dbReference type="Pfam" id="PF26479"/>
    </source>
</evidence>
<dbReference type="InterPro" id="IPR058465">
    <property type="entry name" value="DUF8152"/>
</dbReference>
<sequence length="126" mass="14414">MTDDSHPARTANGAEDSLEDQTQQLHRHLEHTAELPIDRDANRWLGEADAIARDVATSDLEREVVVERVEKIQHLLSEVDETGHVAGDEHLEAPTGGRSVRRNFCAARDIYYWKIFHPHRQPVFNK</sequence>
<accession>A0A1G9E6T4</accession>
<dbReference type="RefSeq" id="WP_245724268.1">
    <property type="nucleotide sequence ID" value="NZ_FNFE01000006.1"/>
</dbReference>
<dbReference type="AlphaFoldDB" id="A0A1G9E6T4"/>
<organism evidence="3 4">
    <name type="scientific">Natronorubrum texcoconense</name>
    <dbReference type="NCBI Taxonomy" id="1095776"/>
    <lineage>
        <taxon>Archaea</taxon>
        <taxon>Methanobacteriati</taxon>
        <taxon>Methanobacteriota</taxon>
        <taxon>Stenosarchaea group</taxon>
        <taxon>Halobacteria</taxon>
        <taxon>Halobacteriales</taxon>
        <taxon>Natrialbaceae</taxon>
        <taxon>Natronorubrum</taxon>
    </lineage>
</organism>
<feature type="domain" description="DUF8152" evidence="2">
    <location>
        <begin position="22"/>
        <end position="93"/>
    </location>
</feature>
<dbReference type="Pfam" id="PF26479">
    <property type="entry name" value="DUF8152"/>
    <property type="match status" value="1"/>
</dbReference>
<feature type="region of interest" description="Disordered" evidence="1">
    <location>
        <begin position="1"/>
        <end position="34"/>
    </location>
</feature>
<reference evidence="4" key="1">
    <citation type="submission" date="2016-10" db="EMBL/GenBank/DDBJ databases">
        <authorList>
            <person name="Varghese N."/>
            <person name="Submissions S."/>
        </authorList>
    </citation>
    <scope>NUCLEOTIDE SEQUENCE [LARGE SCALE GENOMIC DNA]</scope>
    <source>
        <strain evidence="4">B4,CECT 8067,JCM 17497</strain>
    </source>
</reference>
<gene>
    <name evidence="3" type="ORF">SAMN04515672_3782</name>
</gene>